<evidence type="ECO:0000256" key="2">
    <source>
        <dbReference type="ARBA" id="ARBA00022729"/>
    </source>
</evidence>
<gene>
    <name evidence="5" type="ORF">SAMN05421547_103245</name>
</gene>
<accession>A0A1H3IAZ2</accession>
<dbReference type="EMBL" id="FNPE01000003">
    <property type="protein sequence ID" value="SDY24682.1"/>
    <property type="molecule type" value="Genomic_DNA"/>
</dbReference>
<dbReference type="PANTHER" id="PTHR30483">
    <property type="entry name" value="LEUCINE-SPECIFIC-BINDING PROTEIN"/>
    <property type="match status" value="1"/>
</dbReference>
<organism evidence="5 6">
    <name type="scientific">Delftia lacustris</name>
    <dbReference type="NCBI Taxonomy" id="558537"/>
    <lineage>
        <taxon>Bacteria</taxon>
        <taxon>Pseudomonadati</taxon>
        <taxon>Pseudomonadota</taxon>
        <taxon>Betaproteobacteria</taxon>
        <taxon>Burkholderiales</taxon>
        <taxon>Comamonadaceae</taxon>
        <taxon>Delftia</taxon>
    </lineage>
</organism>
<dbReference type="InterPro" id="IPR028081">
    <property type="entry name" value="Leu-bd"/>
</dbReference>
<evidence type="ECO:0000256" key="3">
    <source>
        <dbReference type="SAM" id="SignalP"/>
    </source>
</evidence>
<protein>
    <submittedName>
        <fullName evidence="5">Amino acid/amide ABC transporter substrate-binding protein, HAAT family</fullName>
    </submittedName>
</protein>
<dbReference type="Proteomes" id="UP000183417">
    <property type="component" value="Unassembled WGS sequence"/>
</dbReference>
<sequence length="413" mass="44868">MRKGLMRGGLTKARAAGCALGAGLLWTAAAQAQQISDDVVRIGVLSDMSGLYADTAGRGSVEAAKMAVADFGGQVLGRKIEVVWADHQNKADVGATHARTWFDRDGVDLIVDINNTAVAIAVNNLARERGKMVINTGGASDILTNEHCAPTAIHYTYDSYALANGAVRGILAQGKKDWFILGVDYAFGKAMTANVTDFLKDGGGKLVGTTFHPLNASDFSSFLLQAQASKASVINLANATSDTVNAIKAAHEFGIAPRQTLVPNLLFINDVHALGLRYGQGMVLTTGFYWDRTEATRAWSRRFFEKMKKMPSMIHAGAYSAVTNYLKAVQATRGDDGNAVARQLKQMPIEDFFAQNGKVREDGRMVHDMYLVQIKKPEESRYPWDYYKVLSTIPGDEAFRPLSRSSCKLVKTS</sequence>
<dbReference type="SUPFAM" id="SSF53822">
    <property type="entry name" value="Periplasmic binding protein-like I"/>
    <property type="match status" value="1"/>
</dbReference>
<dbReference type="AlphaFoldDB" id="A0A1H3IAZ2"/>
<dbReference type="RefSeq" id="WP_074921217.1">
    <property type="nucleotide sequence ID" value="NZ_CP141274.1"/>
</dbReference>
<keyword evidence="2 3" id="KW-0732">Signal</keyword>
<feature type="chain" id="PRO_5010285417" evidence="3">
    <location>
        <begin position="33"/>
        <end position="413"/>
    </location>
</feature>
<evidence type="ECO:0000313" key="5">
    <source>
        <dbReference type="EMBL" id="SDY24682.1"/>
    </source>
</evidence>
<dbReference type="InterPro" id="IPR028082">
    <property type="entry name" value="Peripla_BP_I"/>
</dbReference>
<evidence type="ECO:0000313" key="6">
    <source>
        <dbReference type="Proteomes" id="UP000183417"/>
    </source>
</evidence>
<reference evidence="5 6" key="1">
    <citation type="submission" date="2016-10" db="EMBL/GenBank/DDBJ databases">
        <authorList>
            <person name="de Groot N.N."/>
        </authorList>
    </citation>
    <scope>NUCLEOTIDE SEQUENCE [LARGE SCALE GENOMIC DNA]</scope>
    <source>
        <strain evidence="5 6">LMG 24775</strain>
    </source>
</reference>
<evidence type="ECO:0000259" key="4">
    <source>
        <dbReference type="Pfam" id="PF13458"/>
    </source>
</evidence>
<dbReference type="PANTHER" id="PTHR30483:SF6">
    <property type="entry name" value="PERIPLASMIC BINDING PROTEIN OF ABC TRANSPORTER FOR NATURAL AMINO ACIDS"/>
    <property type="match status" value="1"/>
</dbReference>
<dbReference type="Pfam" id="PF13458">
    <property type="entry name" value="Peripla_BP_6"/>
    <property type="match status" value="1"/>
</dbReference>
<proteinExistence type="inferred from homology"/>
<evidence type="ECO:0000256" key="1">
    <source>
        <dbReference type="ARBA" id="ARBA00010062"/>
    </source>
</evidence>
<comment type="similarity">
    <text evidence="1">Belongs to the leucine-binding protein family.</text>
</comment>
<dbReference type="InterPro" id="IPR051010">
    <property type="entry name" value="BCAA_transport"/>
</dbReference>
<feature type="signal peptide" evidence="3">
    <location>
        <begin position="1"/>
        <end position="32"/>
    </location>
</feature>
<dbReference type="GeneID" id="94689482"/>
<feature type="domain" description="Leucine-binding protein" evidence="4">
    <location>
        <begin position="40"/>
        <end position="375"/>
    </location>
</feature>
<name>A0A1H3IAZ2_9BURK</name>
<dbReference type="Gene3D" id="3.40.50.2300">
    <property type="match status" value="2"/>
</dbReference>
<dbReference type="CDD" id="cd06327">
    <property type="entry name" value="PBP1_SBP-like"/>
    <property type="match status" value="1"/>
</dbReference>